<gene>
    <name evidence="9" type="ORF">GCM10010405_08500</name>
</gene>
<dbReference type="InterPro" id="IPR051794">
    <property type="entry name" value="PG_Endopeptidase_C40"/>
</dbReference>
<dbReference type="Gene3D" id="3.90.1720.10">
    <property type="entry name" value="endopeptidase domain like (from Nostoc punctiforme)"/>
    <property type="match status" value="1"/>
</dbReference>
<protein>
    <submittedName>
        <fullName evidence="9">C40 family peptidase</fullName>
    </submittedName>
</protein>
<dbReference type="InterPro" id="IPR038765">
    <property type="entry name" value="Papain-like_cys_pep_sf"/>
</dbReference>
<keyword evidence="3" id="KW-0378">Hydrolase</keyword>
<feature type="region of interest" description="Disordered" evidence="6">
    <location>
        <begin position="38"/>
        <end position="77"/>
    </location>
</feature>
<evidence type="ECO:0000256" key="1">
    <source>
        <dbReference type="ARBA" id="ARBA00007074"/>
    </source>
</evidence>
<organism evidence="9 10">
    <name type="scientific">Streptomyces macrosporus</name>
    <dbReference type="NCBI Taxonomy" id="44032"/>
    <lineage>
        <taxon>Bacteria</taxon>
        <taxon>Bacillati</taxon>
        <taxon>Actinomycetota</taxon>
        <taxon>Actinomycetes</taxon>
        <taxon>Kitasatosporales</taxon>
        <taxon>Streptomycetaceae</taxon>
        <taxon>Streptomyces</taxon>
    </lineage>
</organism>
<dbReference type="PANTHER" id="PTHR47359:SF3">
    <property type="entry name" value="NLP_P60 DOMAIN-CONTAINING PROTEIN-RELATED"/>
    <property type="match status" value="1"/>
</dbReference>
<dbReference type="Gene3D" id="6.10.250.3150">
    <property type="match status" value="1"/>
</dbReference>
<dbReference type="Pfam" id="PF00877">
    <property type="entry name" value="NLPC_P60"/>
    <property type="match status" value="1"/>
</dbReference>
<evidence type="ECO:0000256" key="3">
    <source>
        <dbReference type="ARBA" id="ARBA00022801"/>
    </source>
</evidence>
<accession>A0ABP5WNB9</accession>
<evidence type="ECO:0000256" key="4">
    <source>
        <dbReference type="ARBA" id="ARBA00022807"/>
    </source>
</evidence>
<evidence type="ECO:0000256" key="7">
    <source>
        <dbReference type="SAM" id="SignalP"/>
    </source>
</evidence>
<evidence type="ECO:0000313" key="10">
    <source>
        <dbReference type="Proteomes" id="UP001501638"/>
    </source>
</evidence>
<keyword evidence="10" id="KW-1185">Reference proteome</keyword>
<name>A0ABP5WNB9_9ACTN</name>
<feature type="chain" id="PRO_5045548730" evidence="7">
    <location>
        <begin position="43"/>
        <end position="383"/>
    </location>
</feature>
<feature type="coiled-coil region" evidence="5">
    <location>
        <begin position="174"/>
        <end position="251"/>
    </location>
</feature>
<dbReference type="PANTHER" id="PTHR47359">
    <property type="entry name" value="PEPTIDOGLYCAN DL-ENDOPEPTIDASE CWLO"/>
    <property type="match status" value="1"/>
</dbReference>
<dbReference type="SUPFAM" id="SSF54001">
    <property type="entry name" value="Cysteine proteinases"/>
    <property type="match status" value="1"/>
</dbReference>
<evidence type="ECO:0000256" key="5">
    <source>
        <dbReference type="SAM" id="Coils"/>
    </source>
</evidence>
<dbReference type="Proteomes" id="UP001501638">
    <property type="component" value="Unassembled WGS sequence"/>
</dbReference>
<dbReference type="InterPro" id="IPR000064">
    <property type="entry name" value="NLP_P60_dom"/>
</dbReference>
<dbReference type="EMBL" id="BAAASZ010000006">
    <property type="protein sequence ID" value="GAA2428181.1"/>
    <property type="molecule type" value="Genomic_DNA"/>
</dbReference>
<feature type="domain" description="NlpC/P60" evidence="8">
    <location>
        <begin position="267"/>
        <end position="383"/>
    </location>
</feature>
<evidence type="ECO:0000256" key="6">
    <source>
        <dbReference type="SAM" id="MobiDB-lite"/>
    </source>
</evidence>
<sequence>MGRQGEGAREARRGALTGAAVACALVCAQLALLVGPAGSAYADPGGPGPKETPGAGAPDGPSAGEEPADEESTARLDEIRKKIEKLHDRAESATEEYNAASERAEKQRSEIVRLAQAIARTRGQLADLTDRAGAMARAQYRGSGLPPEARLVLEDDPEDFLRDLGLLRKGERATEGLLGKLRNARKNLDEYADEATGRWAKLESDRKKKAAAKKRVEAELEKAEELESRLAAEELERLRELEDEAAWARQARWLDTGVLDEIDGRASARGKKAIAYAMAQIGKDYEWGAEGPDTFDCSGLMLRAWEAAGMRIPRTSQEQWRRLPKVEITDMRPGDLIVYKKDAGHVGMYVGDGMMVHAPRTGRQITLAGAGSLPILGVVRPDE</sequence>
<dbReference type="RefSeq" id="WP_344320681.1">
    <property type="nucleotide sequence ID" value="NZ_BAAASZ010000006.1"/>
</dbReference>
<proteinExistence type="inferred from homology"/>
<comment type="caution">
    <text evidence="9">The sequence shown here is derived from an EMBL/GenBank/DDBJ whole genome shotgun (WGS) entry which is preliminary data.</text>
</comment>
<feature type="compositionally biased region" description="Low complexity" evidence="6">
    <location>
        <begin position="53"/>
        <end position="65"/>
    </location>
</feature>
<keyword evidence="4" id="KW-0788">Thiol protease</keyword>
<evidence type="ECO:0000313" key="9">
    <source>
        <dbReference type="EMBL" id="GAA2428181.1"/>
    </source>
</evidence>
<dbReference type="PROSITE" id="PS51935">
    <property type="entry name" value="NLPC_P60"/>
    <property type="match status" value="1"/>
</dbReference>
<keyword evidence="5" id="KW-0175">Coiled coil</keyword>
<feature type="signal peptide" evidence="7">
    <location>
        <begin position="1"/>
        <end position="42"/>
    </location>
</feature>
<evidence type="ECO:0000256" key="2">
    <source>
        <dbReference type="ARBA" id="ARBA00022670"/>
    </source>
</evidence>
<reference evidence="10" key="1">
    <citation type="journal article" date="2019" name="Int. J. Syst. Evol. Microbiol.">
        <title>The Global Catalogue of Microorganisms (GCM) 10K type strain sequencing project: providing services to taxonomists for standard genome sequencing and annotation.</title>
        <authorList>
            <consortium name="The Broad Institute Genomics Platform"/>
            <consortium name="The Broad Institute Genome Sequencing Center for Infectious Disease"/>
            <person name="Wu L."/>
            <person name="Ma J."/>
        </authorList>
    </citation>
    <scope>NUCLEOTIDE SEQUENCE [LARGE SCALE GENOMIC DNA]</scope>
    <source>
        <strain evidence="10">JCM 6305</strain>
    </source>
</reference>
<evidence type="ECO:0000259" key="8">
    <source>
        <dbReference type="PROSITE" id="PS51935"/>
    </source>
</evidence>
<keyword evidence="7" id="KW-0732">Signal</keyword>
<comment type="similarity">
    <text evidence="1">Belongs to the peptidase C40 family.</text>
</comment>
<keyword evidence="2" id="KW-0645">Protease</keyword>